<organism evidence="3 4">
    <name type="scientific">Truepera radiovictrix (strain DSM 17093 / CIP 108686 / LMG 22925 / RQ-24)</name>
    <dbReference type="NCBI Taxonomy" id="649638"/>
    <lineage>
        <taxon>Bacteria</taxon>
        <taxon>Thermotogati</taxon>
        <taxon>Deinococcota</taxon>
        <taxon>Deinococci</taxon>
        <taxon>Trueperales</taxon>
        <taxon>Trueperaceae</taxon>
        <taxon>Truepera</taxon>
    </lineage>
</organism>
<dbReference type="Proteomes" id="UP000000379">
    <property type="component" value="Chromosome"/>
</dbReference>
<feature type="chain" id="PRO_5003094518" description="Right handed beta helix domain-containing protein" evidence="2">
    <location>
        <begin position="23"/>
        <end position="459"/>
    </location>
</feature>
<evidence type="ECO:0000313" key="4">
    <source>
        <dbReference type="Proteomes" id="UP000000379"/>
    </source>
</evidence>
<dbReference type="eggNOG" id="COG1409">
    <property type="taxonomic scope" value="Bacteria"/>
</dbReference>
<gene>
    <name evidence="3" type="ordered locus">Trad_0526</name>
</gene>
<feature type="region of interest" description="Disordered" evidence="1">
    <location>
        <begin position="393"/>
        <end position="418"/>
    </location>
</feature>
<keyword evidence="4" id="KW-1185">Reference proteome</keyword>
<reference evidence="4" key="1">
    <citation type="submission" date="2010-05" db="EMBL/GenBank/DDBJ databases">
        <title>The complete genome of Truepera radiovictris DSM 17093.</title>
        <authorList>
            <consortium name="US DOE Joint Genome Institute (JGI-PGF)"/>
            <person name="Lucas S."/>
            <person name="Copeland A."/>
            <person name="Lapidus A."/>
            <person name="Glavina del Rio T."/>
            <person name="Dalin E."/>
            <person name="Tice H."/>
            <person name="Bruce D."/>
            <person name="Goodwin L."/>
            <person name="Pitluck S."/>
            <person name="Kyrpides N."/>
            <person name="Mavromatis K."/>
            <person name="Ovchinnikova G."/>
            <person name="Munk A.C."/>
            <person name="Detter J.C."/>
            <person name="Han C."/>
            <person name="Tapia R."/>
            <person name="Land M."/>
            <person name="Hauser L."/>
            <person name="Markowitz V."/>
            <person name="Cheng J.-F."/>
            <person name="Hugenholtz P."/>
            <person name="Woyke T."/>
            <person name="Wu D."/>
            <person name="Tindall B."/>
            <person name="Pomrenke H.G."/>
            <person name="Brambilla E."/>
            <person name="Klenk H.-P."/>
            <person name="Eisen J.A."/>
        </authorList>
    </citation>
    <scope>NUCLEOTIDE SEQUENCE [LARGE SCALE GENOMIC DNA]</scope>
    <source>
        <strain evidence="4">DSM 17093 / CIP 108686 / LMG 22925 / RQ-24</strain>
    </source>
</reference>
<dbReference type="InterPro" id="IPR011050">
    <property type="entry name" value="Pectin_lyase_fold/virulence"/>
</dbReference>
<protein>
    <recommendedName>
        <fullName evidence="5">Right handed beta helix domain-containing protein</fullName>
    </recommendedName>
</protein>
<dbReference type="Gene3D" id="2.160.20.10">
    <property type="entry name" value="Single-stranded right-handed beta-helix, Pectin lyase-like"/>
    <property type="match status" value="1"/>
</dbReference>
<proteinExistence type="predicted"/>
<dbReference type="HOGENOM" id="CLU_017311_0_0_0"/>
<dbReference type="PROSITE" id="PS51257">
    <property type="entry name" value="PROKAR_LIPOPROTEIN"/>
    <property type="match status" value="1"/>
</dbReference>
<dbReference type="STRING" id="649638.Trad_0526"/>
<keyword evidence="2" id="KW-0732">Signal</keyword>
<dbReference type="AlphaFoldDB" id="D7CSD1"/>
<dbReference type="OrthoDB" id="66670at2"/>
<name>D7CSD1_TRURR</name>
<reference evidence="3 4" key="2">
    <citation type="journal article" date="2011" name="Stand. Genomic Sci.">
        <title>Complete genome sequence of Truepera radiovictrix type strain (RQ-24).</title>
        <authorList>
            <person name="Ivanova N."/>
            <person name="Rohde C."/>
            <person name="Munk C."/>
            <person name="Nolan M."/>
            <person name="Lucas S."/>
            <person name="Del Rio T.G."/>
            <person name="Tice H."/>
            <person name="Deshpande S."/>
            <person name="Cheng J.F."/>
            <person name="Tapia R."/>
            <person name="Han C."/>
            <person name="Goodwin L."/>
            <person name="Pitluck S."/>
            <person name="Liolios K."/>
            <person name="Mavromatis K."/>
            <person name="Mikhailova N."/>
            <person name="Pati A."/>
            <person name="Chen A."/>
            <person name="Palaniappan K."/>
            <person name="Land M."/>
            <person name="Hauser L."/>
            <person name="Chang Y.J."/>
            <person name="Jeffries C.D."/>
            <person name="Brambilla E."/>
            <person name="Rohde M."/>
            <person name="Goker M."/>
            <person name="Tindall B.J."/>
            <person name="Woyke T."/>
            <person name="Bristow J."/>
            <person name="Eisen J.A."/>
            <person name="Markowitz V."/>
            <person name="Hugenholtz P."/>
            <person name="Kyrpides N.C."/>
            <person name="Klenk H.P."/>
            <person name="Lapidus A."/>
        </authorList>
    </citation>
    <scope>NUCLEOTIDE SEQUENCE [LARGE SCALE GENOMIC DNA]</scope>
    <source>
        <strain evidence="4">DSM 17093 / CIP 108686 / LMG 22925 / RQ-24</strain>
    </source>
</reference>
<dbReference type="SUPFAM" id="SSF51126">
    <property type="entry name" value="Pectin lyase-like"/>
    <property type="match status" value="1"/>
</dbReference>
<accession>D7CSD1</accession>
<evidence type="ECO:0000256" key="1">
    <source>
        <dbReference type="SAM" id="MobiDB-lite"/>
    </source>
</evidence>
<dbReference type="EMBL" id="CP002049">
    <property type="protein sequence ID" value="ADI13663.1"/>
    <property type="molecule type" value="Genomic_DNA"/>
</dbReference>
<feature type="signal peptide" evidence="2">
    <location>
        <begin position="1"/>
        <end position="22"/>
    </location>
</feature>
<evidence type="ECO:0000256" key="2">
    <source>
        <dbReference type="SAM" id="SignalP"/>
    </source>
</evidence>
<dbReference type="InterPro" id="IPR012334">
    <property type="entry name" value="Pectin_lyas_fold"/>
</dbReference>
<dbReference type="RefSeq" id="WP_013177043.1">
    <property type="nucleotide sequence ID" value="NC_014221.1"/>
</dbReference>
<dbReference type="KEGG" id="tra:Trad_0526"/>
<sequence>MRRWHALLFTALVLLASALACSRNPALRGARETPATFYVDCAVGNDAFSGRSQAQPWRTLARAAQAQLHPGDQLLLRRGCTFDEPLRAAWRGTEAAPVLIGSYGEGARPRLTRPAANGAIVEITGQHLVVEHLEVSAAAHPPPDSRPDCPTGWRVGFSLTDASHVTLRHVRASALTAGVFVDEGSSHNRVTHSELVDNTYLSVNTPGGDDDSGAFGVLLNGDHNVVSHNLFAGNAAFCSFDYGQDGASVEIFGGSHNLIHHNVSYDLAAFVELGSLEGRVASHNTLAYNLYVNRQRGEGDFLIVRGHGEPFGPTPHTRALNNTVYMAPRYGSGVVCMACSPSLLTLTNNILWVEGTAIYADAPFAESHNLVWSSGARPRLELHGFALDRSSRVADPRLRDPQRGDFTPTSDSPARASGARWPLHSALAVDLAGQPLPDDGQLDVGAFSYRELLTQRSNR</sequence>
<feature type="compositionally biased region" description="Basic and acidic residues" evidence="1">
    <location>
        <begin position="393"/>
        <end position="403"/>
    </location>
</feature>
<evidence type="ECO:0008006" key="5">
    <source>
        <dbReference type="Google" id="ProtNLM"/>
    </source>
</evidence>
<evidence type="ECO:0000313" key="3">
    <source>
        <dbReference type="EMBL" id="ADI13663.1"/>
    </source>
</evidence>